<name>A0A1Q4VD19_9ACTN</name>
<dbReference type="GO" id="GO:0000725">
    <property type="term" value="P:recombinational repair"/>
    <property type="evidence" value="ECO:0007669"/>
    <property type="project" value="TreeGrafter"/>
</dbReference>
<dbReference type="RefSeq" id="WP_073783236.1">
    <property type="nucleotide sequence ID" value="NZ_LFBV01000001.1"/>
</dbReference>
<dbReference type="InterPro" id="IPR014016">
    <property type="entry name" value="UvrD-like_ATP-bd"/>
</dbReference>
<evidence type="ECO:0000256" key="3">
    <source>
        <dbReference type="ARBA" id="ARBA00022806"/>
    </source>
</evidence>
<proteinExistence type="predicted"/>
<feature type="region of interest" description="Disordered" evidence="6">
    <location>
        <begin position="91"/>
        <end position="117"/>
    </location>
</feature>
<evidence type="ECO:0000259" key="7">
    <source>
        <dbReference type="PROSITE" id="PS51198"/>
    </source>
</evidence>
<evidence type="ECO:0000313" key="9">
    <source>
        <dbReference type="Proteomes" id="UP000186455"/>
    </source>
</evidence>
<feature type="domain" description="UvrD-like helicase ATP-binding" evidence="7">
    <location>
        <begin position="250"/>
        <end position="596"/>
    </location>
</feature>
<dbReference type="GO" id="GO:0005524">
    <property type="term" value="F:ATP binding"/>
    <property type="evidence" value="ECO:0007669"/>
    <property type="project" value="UniProtKB-UniRule"/>
</dbReference>
<dbReference type="GO" id="GO:0003677">
    <property type="term" value="F:DNA binding"/>
    <property type="evidence" value="ECO:0007669"/>
    <property type="project" value="InterPro"/>
</dbReference>
<dbReference type="STRING" id="1048205.AB852_02855"/>
<feature type="compositionally biased region" description="Gly residues" evidence="6">
    <location>
        <begin position="209"/>
        <end position="223"/>
    </location>
</feature>
<gene>
    <name evidence="8" type="ORF">AB852_02855</name>
</gene>
<keyword evidence="4 5" id="KW-0067">ATP-binding</keyword>
<dbReference type="Gene3D" id="3.40.50.300">
    <property type="entry name" value="P-loop containing nucleotide triphosphate hydrolases"/>
    <property type="match status" value="2"/>
</dbReference>
<dbReference type="InterPro" id="IPR027417">
    <property type="entry name" value="P-loop_NTPase"/>
</dbReference>
<protein>
    <submittedName>
        <fullName evidence="8">ATPase AAA</fullName>
    </submittedName>
</protein>
<keyword evidence="9" id="KW-1185">Reference proteome</keyword>
<dbReference type="PANTHER" id="PTHR11070">
    <property type="entry name" value="UVRD / RECB / PCRA DNA HELICASE FAMILY MEMBER"/>
    <property type="match status" value="1"/>
</dbReference>
<comment type="caution">
    <text evidence="8">The sequence shown here is derived from an EMBL/GenBank/DDBJ whole genome shotgun (WGS) entry which is preliminary data.</text>
</comment>
<evidence type="ECO:0000256" key="4">
    <source>
        <dbReference type="ARBA" id="ARBA00022840"/>
    </source>
</evidence>
<feature type="region of interest" description="Disordered" evidence="6">
    <location>
        <begin position="1"/>
        <end position="25"/>
    </location>
</feature>
<sequence length="770" mass="80144">MARRDTGTRPAPDPEGPQALADERAHHERCRAALAAMAAGAREHVVTAADVSASGADAEVLGRALRTKARDLGELPPGPLFFGRLDFAAAPGDEGSGDERSGAGPVAGRDADAAPHAGQSYHIGRTRITEEPTAPPLVVDWRAPVSRAFYQAGPHDPRGVAVRRRFGWAPDSTGAPQDLTGLEDEYLGRSGTGAGPGGTESGTELGPGTASGTGTGTGSGTGTDVGVAGGFLAAEIRRPRTGPMRDIAATIQPEQDDLVRSPLGTSLCVQGAPGTGKTAVGLHRAAYLLYTHPRRISRSGLLVLGPNRTFLRYIAEVLPALGEGGVGQLTVEDLVARHPVTGHDPEATALVKHDARMARVLRRALYARVRPEAVDGAGLTVADGSYRWRVPAGELTAIVADVLAEELPYDTGRERVRARVAARVRELAERRSGPRGDGWLRRTARARPMAAFLDAVWPRTSPEEVLAGLLSGPQERERAADGVLGPAERAALGRARPFTARSARWSAADLVLLDELAGLLELPAGHGHIVVDEAQDLSPMQCRAIGRRAPHGSLTVLGDLAQGTTPWAARSWPEQLAHLGRPDARTVALTTGFRVPAQVTALANRLLARLDVPVPPGRSLREDGSLTVRRVPDVVAATVAAVRAARNGTERLGAPAGPAGPDIPAGPDAPAGALGSVGVIAADADVPRLRAALTAAGLAPADPAGPAAPGAPVTLLPATLAKGLEYDHVIAVEPAAIEEAEPRGAHRLYVVLTRAVTRLEILHTRPLPFG</sequence>
<dbReference type="EMBL" id="LFBV01000001">
    <property type="protein sequence ID" value="OKH95715.1"/>
    <property type="molecule type" value="Genomic_DNA"/>
</dbReference>
<dbReference type="GO" id="GO:0016787">
    <property type="term" value="F:hydrolase activity"/>
    <property type="evidence" value="ECO:0007669"/>
    <property type="project" value="UniProtKB-UniRule"/>
</dbReference>
<dbReference type="InterPro" id="IPR000212">
    <property type="entry name" value="DNA_helicase_UvrD/REP"/>
</dbReference>
<feature type="compositionally biased region" description="Gly residues" evidence="6">
    <location>
        <begin position="190"/>
        <end position="200"/>
    </location>
</feature>
<dbReference type="GO" id="GO:0043138">
    <property type="term" value="F:3'-5' DNA helicase activity"/>
    <property type="evidence" value="ECO:0007669"/>
    <property type="project" value="TreeGrafter"/>
</dbReference>
<dbReference type="Proteomes" id="UP000186455">
    <property type="component" value="Unassembled WGS sequence"/>
</dbReference>
<keyword evidence="1 5" id="KW-0547">Nucleotide-binding</keyword>
<reference evidence="8 9" key="1">
    <citation type="submission" date="2015-06" db="EMBL/GenBank/DDBJ databases">
        <title>Cloning and characterization of the uncialamcin biosynthetic gene cluster.</title>
        <authorList>
            <person name="Yan X."/>
            <person name="Huang T."/>
            <person name="Ge H."/>
            <person name="Shen B."/>
        </authorList>
    </citation>
    <scope>NUCLEOTIDE SEQUENCE [LARGE SCALE GENOMIC DNA]</scope>
    <source>
        <strain evidence="8 9">DCA2648</strain>
    </source>
</reference>
<evidence type="ECO:0000256" key="1">
    <source>
        <dbReference type="ARBA" id="ARBA00022741"/>
    </source>
</evidence>
<dbReference type="PROSITE" id="PS51198">
    <property type="entry name" value="UVRD_HELICASE_ATP_BIND"/>
    <property type="match status" value="1"/>
</dbReference>
<evidence type="ECO:0000313" key="8">
    <source>
        <dbReference type="EMBL" id="OKH95715.1"/>
    </source>
</evidence>
<dbReference type="SUPFAM" id="SSF52540">
    <property type="entry name" value="P-loop containing nucleoside triphosphate hydrolases"/>
    <property type="match status" value="1"/>
</dbReference>
<evidence type="ECO:0000256" key="6">
    <source>
        <dbReference type="SAM" id="MobiDB-lite"/>
    </source>
</evidence>
<keyword evidence="3 5" id="KW-0347">Helicase</keyword>
<feature type="region of interest" description="Disordered" evidence="6">
    <location>
        <begin position="168"/>
        <end position="223"/>
    </location>
</feature>
<keyword evidence="2 5" id="KW-0378">Hydrolase</keyword>
<evidence type="ECO:0000256" key="5">
    <source>
        <dbReference type="PROSITE-ProRule" id="PRU00560"/>
    </source>
</evidence>
<organism evidence="8 9">
    <name type="scientific">Streptomyces uncialis</name>
    <dbReference type="NCBI Taxonomy" id="1048205"/>
    <lineage>
        <taxon>Bacteria</taxon>
        <taxon>Bacillati</taxon>
        <taxon>Actinomycetota</taxon>
        <taxon>Actinomycetes</taxon>
        <taxon>Kitasatosporales</taxon>
        <taxon>Streptomycetaceae</taxon>
        <taxon>Streptomyces</taxon>
    </lineage>
</organism>
<feature type="binding site" evidence="5">
    <location>
        <begin position="271"/>
        <end position="278"/>
    </location>
    <ligand>
        <name>ATP</name>
        <dbReference type="ChEBI" id="CHEBI:30616"/>
    </ligand>
</feature>
<dbReference type="GO" id="GO:0005829">
    <property type="term" value="C:cytosol"/>
    <property type="evidence" value="ECO:0007669"/>
    <property type="project" value="TreeGrafter"/>
</dbReference>
<dbReference type="AlphaFoldDB" id="A0A1Q4VD19"/>
<evidence type="ECO:0000256" key="2">
    <source>
        <dbReference type="ARBA" id="ARBA00022801"/>
    </source>
</evidence>
<accession>A0A1Q4VD19</accession>
<dbReference type="PANTHER" id="PTHR11070:SF45">
    <property type="entry name" value="DNA 3'-5' HELICASE"/>
    <property type="match status" value="1"/>
</dbReference>